<dbReference type="STRING" id="937775.Metlim_1114"/>
<dbReference type="AlphaFoldDB" id="H1Z018"/>
<dbReference type="InParanoid" id="H1Z018"/>
<protein>
    <recommendedName>
        <fullName evidence="3">Peptidase C39-like domain-containing protein</fullName>
    </recommendedName>
</protein>
<dbReference type="Proteomes" id="UP000005741">
    <property type="component" value="Chromosome"/>
</dbReference>
<dbReference type="RefSeq" id="WP_004076968.1">
    <property type="nucleotide sequence ID" value="NZ_CM001436.1"/>
</dbReference>
<evidence type="ECO:0008006" key="3">
    <source>
        <dbReference type="Google" id="ProtNLM"/>
    </source>
</evidence>
<dbReference type="HOGENOM" id="CLU_738916_0_0_2"/>
<dbReference type="OrthoDB" id="135518at2157"/>
<reference evidence="1 2" key="1">
    <citation type="submission" date="2011-10" db="EMBL/GenBank/DDBJ databases">
        <title>The Improved High-Quality Draft genome of Methanoplanus limicola DSM 2279.</title>
        <authorList>
            <consortium name="US DOE Joint Genome Institute (JGI-PGF)"/>
            <person name="Lucas S."/>
            <person name="Copeland A."/>
            <person name="Lapidus A."/>
            <person name="Glavina del Rio T."/>
            <person name="Dalin E."/>
            <person name="Tice H."/>
            <person name="Bruce D."/>
            <person name="Goodwin L."/>
            <person name="Pitluck S."/>
            <person name="Peters L."/>
            <person name="Mikhailova N."/>
            <person name="Lu M."/>
            <person name="Kyrpides N."/>
            <person name="Mavromatis K."/>
            <person name="Ivanova N."/>
            <person name="Markowitz V."/>
            <person name="Cheng J.-F."/>
            <person name="Hugenholtz P."/>
            <person name="Woyke T."/>
            <person name="Wu D."/>
            <person name="Wirth R."/>
            <person name="Brambilla E.-M."/>
            <person name="Klenk H.-P."/>
            <person name="Eisen J.A."/>
        </authorList>
    </citation>
    <scope>NUCLEOTIDE SEQUENCE [LARGE SCALE GENOMIC DNA]</scope>
    <source>
        <strain evidence="1 2">DSM 2279</strain>
    </source>
</reference>
<proteinExistence type="predicted"/>
<keyword evidence="2" id="KW-1185">Reference proteome</keyword>
<name>H1Z018_9EURY</name>
<evidence type="ECO:0000313" key="2">
    <source>
        <dbReference type="Proteomes" id="UP000005741"/>
    </source>
</evidence>
<dbReference type="EMBL" id="CM001436">
    <property type="protein sequence ID" value="EHQ35225.1"/>
    <property type="molecule type" value="Genomic_DNA"/>
</dbReference>
<evidence type="ECO:0000313" key="1">
    <source>
        <dbReference type="EMBL" id="EHQ35225.1"/>
    </source>
</evidence>
<accession>H1Z018</accession>
<sequence>MITKKERWTLGLLLVVTLVGAMFVPVVSAVAPQKLIVENQIDLETAYDSAVAAFKLHINSIESTDTKIWKKANIQKENVLKVYDISKNLQYYEFDIVDNGIVVGEIRASANKLLGTPVLSIECQPNNLKKKLSETKNYYDKKGIDSTIVSYSTYQGLLIESAPGIKSNNYVYDLYWNSKVLASDLKSCYEMEDITAYNMIKNWNHLYKFEQDASVNLTKSKTLQNYYELSGVPFQHWDHDKWCGVASAQMVAGFNGDYESQSEIADYMGINTTQGCTFNDQYRYFYFHLNYNHFSDDDDIPFDDYIDAIGTDSNPGYPVIDEILTSLGYHDRVAVGWQEYTGGSKILKVHDPAKSSSSYEYFVSNHPFAAFTYP</sequence>
<gene>
    <name evidence="1" type="ORF">Metlim_1114</name>
</gene>
<organism evidence="1 2">
    <name type="scientific">Methanoplanus limicola DSM 2279</name>
    <dbReference type="NCBI Taxonomy" id="937775"/>
    <lineage>
        <taxon>Archaea</taxon>
        <taxon>Methanobacteriati</taxon>
        <taxon>Methanobacteriota</taxon>
        <taxon>Stenosarchaea group</taxon>
        <taxon>Methanomicrobia</taxon>
        <taxon>Methanomicrobiales</taxon>
        <taxon>Methanomicrobiaceae</taxon>
        <taxon>Methanoplanus</taxon>
    </lineage>
</organism>